<sequence>MVQSGWTQGKAWLAFSFSRNSLKMLYCDHHKCIRGHDVELKGEYRITASREQVWEALNDPEILKKSIPGCSALEAVGDSSFTATVTAKVGPVKANFQGQVTLSDIDPPNGYTIQGEGKGGPAGFAKGGAKVSLVSDGDCSLLRYEVEASVGGKLAQIGSRLIDGTAKKLSREFFETFAALAAEGKKGDEAPNKPVAVTEVPPEIVDVAGVAGQVAPEMESVGNESMTHDGITKEAEVTKSSGLPTWVWVSGLIIVVAVVLGLVSGN</sequence>
<keyword evidence="1" id="KW-1133">Transmembrane helix</keyword>
<keyword evidence="1" id="KW-0472">Membrane</keyword>
<dbReference type="CDD" id="cd05018">
    <property type="entry name" value="CoxG"/>
    <property type="match status" value="1"/>
</dbReference>
<organism evidence="2">
    <name type="scientific">marine metagenome</name>
    <dbReference type="NCBI Taxonomy" id="408172"/>
    <lineage>
        <taxon>unclassified sequences</taxon>
        <taxon>metagenomes</taxon>
        <taxon>ecological metagenomes</taxon>
    </lineage>
</organism>
<gene>
    <name evidence="2" type="ORF">METZ01_LOCUS260066</name>
</gene>
<dbReference type="PANTHER" id="PTHR38588">
    <property type="entry name" value="BLL0334 PROTEIN"/>
    <property type="match status" value="1"/>
</dbReference>
<dbReference type="SUPFAM" id="SSF55961">
    <property type="entry name" value="Bet v1-like"/>
    <property type="match status" value="1"/>
</dbReference>
<dbReference type="AlphaFoldDB" id="A0A382J737"/>
<keyword evidence="1" id="KW-0812">Transmembrane</keyword>
<evidence type="ECO:0008006" key="3">
    <source>
        <dbReference type="Google" id="ProtNLM"/>
    </source>
</evidence>
<accession>A0A382J737</accession>
<dbReference type="EMBL" id="UINC01071935">
    <property type="protein sequence ID" value="SVC07212.1"/>
    <property type="molecule type" value="Genomic_DNA"/>
</dbReference>
<reference evidence="2" key="1">
    <citation type="submission" date="2018-05" db="EMBL/GenBank/DDBJ databases">
        <authorList>
            <person name="Lanie J.A."/>
            <person name="Ng W.-L."/>
            <person name="Kazmierczak K.M."/>
            <person name="Andrzejewski T.M."/>
            <person name="Davidsen T.M."/>
            <person name="Wayne K.J."/>
            <person name="Tettelin H."/>
            <person name="Glass J.I."/>
            <person name="Rusch D."/>
            <person name="Podicherti R."/>
            <person name="Tsui H.-C.T."/>
            <person name="Winkler M.E."/>
        </authorList>
    </citation>
    <scope>NUCLEOTIDE SEQUENCE</scope>
</reference>
<evidence type="ECO:0000256" key="1">
    <source>
        <dbReference type="SAM" id="Phobius"/>
    </source>
</evidence>
<dbReference type="Pfam" id="PF06240">
    <property type="entry name" value="COXG"/>
    <property type="match status" value="1"/>
</dbReference>
<dbReference type="Gene3D" id="3.30.530.20">
    <property type="match status" value="1"/>
</dbReference>
<proteinExistence type="predicted"/>
<dbReference type="InterPro" id="IPR010419">
    <property type="entry name" value="CO_DH_gsu"/>
</dbReference>
<dbReference type="PANTHER" id="PTHR38588:SF1">
    <property type="entry name" value="BLL0334 PROTEIN"/>
    <property type="match status" value="1"/>
</dbReference>
<name>A0A382J737_9ZZZZ</name>
<protein>
    <recommendedName>
        <fullName evidence="3">Carbon monoxide dehydrogenase subunit G</fullName>
    </recommendedName>
</protein>
<evidence type="ECO:0000313" key="2">
    <source>
        <dbReference type="EMBL" id="SVC07212.1"/>
    </source>
</evidence>
<dbReference type="InterPro" id="IPR023393">
    <property type="entry name" value="START-like_dom_sf"/>
</dbReference>
<feature type="transmembrane region" description="Helical" evidence="1">
    <location>
        <begin position="245"/>
        <end position="263"/>
    </location>
</feature>